<dbReference type="GO" id="GO:0016746">
    <property type="term" value="F:acyltransferase activity"/>
    <property type="evidence" value="ECO:0007669"/>
    <property type="project" value="UniProtKB-KW"/>
</dbReference>
<dbReference type="InterPro" id="IPR056935">
    <property type="entry name" value="Rv0428c-like_C"/>
</dbReference>
<evidence type="ECO:0000313" key="5">
    <source>
        <dbReference type="EMBL" id="MFD2422040.1"/>
    </source>
</evidence>
<dbReference type="InterPro" id="IPR000182">
    <property type="entry name" value="GNAT_dom"/>
</dbReference>
<sequence>MWTPETLELRCADAWPAVIEEKVGDWRLRAAADRPPGSRPREDQVRASSDTQAGDDRNAASAVPFTARANSTLAVGDPGLPVAEALKTVCEFAHSHRNPPVVQAIEDSETEREIAGAGWVPHSGHAAGHVVSVLTGALGDGAPEVTLSSSPSPGWWDLTVGTTHPSPAQRHVLTTGEVGFGTIEAGDVTAGALRAAVAGDILLVARLAVRPQYRRQGLAKALMAACGPWAAERGAKTCVLQVAIGNEPALALYRALGFAEHHRYRYWVR</sequence>
<feature type="region of interest" description="Disordered" evidence="3">
    <location>
        <begin position="29"/>
        <end position="58"/>
    </location>
</feature>
<dbReference type="CDD" id="cd04301">
    <property type="entry name" value="NAT_SF"/>
    <property type="match status" value="1"/>
</dbReference>
<reference evidence="6" key="1">
    <citation type="journal article" date="2019" name="Int. J. Syst. Evol. Microbiol.">
        <title>The Global Catalogue of Microorganisms (GCM) 10K type strain sequencing project: providing services to taxonomists for standard genome sequencing and annotation.</title>
        <authorList>
            <consortium name="The Broad Institute Genomics Platform"/>
            <consortium name="The Broad Institute Genome Sequencing Center for Infectious Disease"/>
            <person name="Wu L."/>
            <person name="Ma J."/>
        </authorList>
    </citation>
    <scope>NUCLEOTIDE SEQUENCE [LARGE SCALE GENOMIC DNA]</scope>
    <source>
        <strain evidence="6">CGMCC 4.7645</strain>
    </source>
</reference>
<dbReference type="SUPFAM" id="SSF55729">
    <property type="entry name" value="Acyl-CoA N-acyltransferases (Nat)"/>
    <property type="match status" value="1"/>
</dbReference>
<dbReference type="EC" id="2.3.1.-" evidence="5"/>
<keyword evidence="1 5" id="KW-0808">Transferase</keyword>
<evidence type="ECO:0000256" key="2">
    <source>
        <dbReference type="ARBA" id="ARBA00023315"/>
    </source>
</evidence>
<evidence type="ECO:0000259" key="4">
    <source>
        <dbReference type="PROSITE" id="PS51186"/>
    </source>
</evidence>
<dbReference type="Gene3D" id="3.40.630.30">
    <property type="match status" value="1"/>
</dbReference>
<proteinExistence type="predicted"/>
<name>A0ABW5G469_9PSEU</name>
<keyword evidence="6" id="KW-1185">Reference proteome</keyword>
<accession>A0ABW5G469</accession>
<dbReference type="PROSITE" id="PS51186">
    <property type="entry name" value="GNAT"/>
    <property type="match status" value="1"/>
</dbReference>
<dbReference type="Pfam" id="PF24553">
    <property type="entry name" value="Rv0428c_C"/>
    <property type="match status" value="1"/>
</dbReference>
<comment type="caution">
    <text evidence="5">The sequence shown here is derived from an EMBL/GenBank/DDBJ whole genome shotgun (WGS) entry which is preliminary data.</text>
</comment>
<organism evidence="5 6">
    <name type="scientific">Amycolatopsis pigmentata</name>
    <dbReference type="NCBI Taxonomy" id="450801"/>
    <lineage>
        <taxon>Bacteria</taxon>
        <taxon>Bacillati</taxon>
        <taxon>Actinomycetota</taxon>
        <taxon>Actinomycetes</taxon>
        <taxon>Pseudonocardiales</taxon>
        <taxon>Pseudonocardiaceae</taxon>
        <taxon>Amycolatopsis</taxon>
    </lineage>
</organism>
<evidence type="ECO:0000256" key="1">
    <source>
        <dbReference type="ARBA" id="ARBA00022679"/>
    </source>
</evidence>
<dbReference type="Proteomes" id="UP001597417">
    <property type="component" value="Unassembled WGS sequence"/>
</dbReference>
<dbReference type="InterPro" id="IPR050680">
    <property type="entry name" value="YpeA/RimI_acetyltransf"/>
</dbReference>
<dbReference type="EMBL" id="JBHUKR010000024">
    <property type="protein sequence ID" value="MFD2422040.1"/>
    <property type="molecule type" value="Genomic_DNA"/>
</dbReference>
<dbReference type="RefSeq" id="WP_378270923.1">
    <property type="nucleotide sequence ID" value="NZ_JBHUKR010000024.1"/>
</dbReference>
<protein>
    <submittedName>
        <fullName evidence="5">GNAT family N-acetyltransferase</fullName>
        <ecNumber evidence="5">2.3.1.-</ecNumber>
    </submittedName>
</protein>
<evidence type="ECO:0000256" key="3">
    <source>
        <dbReference type="SAM" id="MobiDB-lite"/>
    </source>
</evidence>
<dbReference type="PANTHER" id="PTHR43420">
    <property type="entry name" value="ACETYLTRANSFERASE"/>
    <property type="match status" value="1"/>
</dbReference>
<dbReference type="InterPro" id="IPR016181">
    <property type="entry name" value="Acyl_CoA_acyltransferase"/>
</dbReference>
<gene>
    <name evidence="5" type="ORF">ACFSXZ_37500</name>
</gene>
<keyword evidence="2 5" id="KW-0012">Acyltransferase</keyword>
<feature type="domain" description="N-acetyltransferase" evidence="4">
    <location>
        <begin position="142"/>
        <end position="269"/>
    </location>
</feature>
<evidence type="ECO:0000313" key="6">
    <source>
        <dbReference type="Proteomes" id="UP001597417"/>
    </source>
</evidence>